<dbReference type="InterPro" id="IPR036412">
    <property type="entry name" value="HAD-like_sf"/>
</dbReference>
<dbReference type="eggNOG" id="ENOG502S7B4">
    <property type="taxonomic scope" value="Eukaryota"/>
</dbReference>
<evidence type="ECO:0000313" key="3">
    <source>
        <dbReference type="Proteomes" id="UP000000707"/>
    </source>
</evidence>
<protein>
    <submittedName>
        <fullName evidence="1">HAD-like protein</fullName>
    </submittedName>
</protein>
<dbReference type="OrthoDB" id="10255128at2759"/>
<dbReference type="EMBL" id="GL996528">
    <property type="protein sequence ID" value="EGV61279.1"/>
    <property type="molecule type" value="Genomic_DNA"/>
</dbReference>
<evidence type="ECO:0000313" key="2">
    <source>
        <dbReference type="EMBL" id="EGV61279.1"/>
    </source>
</evidence>
<keyword evidence="3" id="KW-1185">Reference proteome</keyword>
<name>G3BCN7_CANTC</name>
<dbReference type="Pfam" id="PF12710">
    <property type="entry name" value="HAD"/>
    <property type="match status" value="1"/>
</dbReference>
<dbReference type="RefSeq" id="XP_006690493.1">
    <property type="nucleotide sequence ID" value="XM_006690430.1"/>
</dbReference>
<dbReference type="InterPro" id="IPR050849">
    <property type="entry name" value="HAD-like_hydrolase_phosphatase"/>
</dbReference>
<evidence type="ECO:0000313" key="1">
    <source>
        <dbReference type="EMBL" id="EGV61278.1"/>
    </source>
</evidence>
<organism evidence="3">
    <name type="scientific">Candida tenuis (strain ATCC 10573 / BCRC 21748 / CBS 615 / JCM 9827 / NBRC 10315 / NRRL Y-1498 / VKM Y-70)</name>
    <name type="common">Yeast</name>
    <name type="synonym">Yamadazyma tenuis</name>
    <dbReference type="NCBI Taxonomy" id="590646"/>
    <lineage>
        <taxon>Eukaryota</taxon>
        <taxon>Fungi</taxon>
        <taxon>Dikarya</taxon>
        <taxon>Ascomycota</taxon>
        <taxon>Saccharomycotina</taxon>
        <taxon>Pichiomycetes</taxon>
        <taxon>Debaryomycetaceae</taxon>
        <taxon>Yamadazyma</taxon>
    </lineage>
</organism>
<dbReference type="KEGG" id="cten:90981751"/>
<gene>
    <name evidence="2" type="ORF">CANTEDRAFT_116903</name>
</gene>
<dbReference type="EMBL" id="GL996528">
    <property type="protein sequence ID" value="EGV61278.1"/>
    <property type="molecule type" value="Genomic_DNA"/>
</dbReference>
<dbReference type="HOGENOM" id="CLU_056574_2_0_1"/>
<accession>G3BCN7</accession>
<dbReference type="STRING" id="590646.G3BCN7"/>
<dbReference type="Gene3D" id="3.40.50.1000">
    <property type="entry name" value="HAD superfamily/HAD-like"/>
    <property type="match status" value="1"/>
</dbReference>
<dbReference type="AlphaFoldDB" id="G3BCN7"/>
<proteinExistence type="predicted"/>
<dbReference type="PANTHER" id="PTHR28181:SF1">
    <property type="entry name" value="COLD TOLERANCE PROTEIN 1"/>
    <property type="match status" value="1"/>
</dbReference>
<reference evidence="2 3" key="1">
    <citation type="journal article" date="2011" name="Proc. Natl. Acad. Sci. U.S.A.">
        <title>Comparative genomics of xylose-fermenting fungi for enhanced biofuel production.</title>
        <authorList>
            <person name="Wohlbach D.J."/>
            <person name="Kuo A."/>
            <person name="Sato T.K."/>
            <person name="Potts K.M."/>
            <person name="Salamov A.A."/>
            <person name="LaButti K.M."/>
            <person name="Sun H."/>
            <person name="Clum A."/>
            <person name="Pangilinan J.L."/>
            <person name="Lindquist E.A."/>
            <person name="Lucas S."/>
            <person name="Lapidus A."/>
            <person name="Jin M."/>
            <person name="Gunawan C."/>
            <person name="Balan V."/>
            <person name="Dale B.E."/>
            <person name="Jeffries T.W."/>
            <person name="Zinkel R."/>
            <person name="Barry K.W."/>
            <person name="Grigoriev I.V."/>
            <person name="Gasch A.P."/>
        </authorList>
    </citation>
    <scope>NUCLEOTIDE SEQUENCE [LARGE SCALE GENOMIC DNA]</scope>
    <source>
        <strain evidence="2">ATCC 10573</strain>
        <strain evidence="3">ATCC 10573 / BCRC 21748 / CBS 615 / JCM 9827 / NBRC 10315 / NRRL Y-1498 / VKM Y-70</strain>
    </source>
</reference>
<dbReference type="GeneID" id="90981751"/>
<dbReference type="SUPFAM" id="SSF56784">
    <property type="entry name" value="HAD-like"/>
    <property type="match status" value="1"/>
</dbReference>
<dbReference type="InterPro" id="IPR023214">
    <property type="entry name" value="HAD_sf"/>
</dbReference>
<dbReference type="PANTHER" id="PTHR28181">
    <property type="entry name" value="UPF0655 PROTEIN YCR015C"/>
    <property type="match status" value="1"/>
</dbReference>
<dbReference type="Proteomes" id="UP000000707">
    <property type="component" value="Unassembled WGS sequence"/>
</dbReference>
<sequence>MTLIVVDFDETITEHDTISLISQIPYTTDPTKTPPFEYFTNVYLQALEKYRSVANIPKSMAEEIEYQKGMKSVEMSSINELERHQLFNGITKQSLAEQAVKVKVKPGFSKFLSICSSRQIPVKILSVNWSSVLIRGVLAGLGYELDVMVNELQFDGHSVCTGHFDPTISVRTGYDKYMAIEQLKRQYHNQKLIYIGDSRTDLLALLASDMGVIMESGSLIQKLPWDIDVRQLSGGSDIHGLYTSNWYHINEFLELNTI</sequence>